<feature type="region of interest" description="Disordered" evidence="1">
    <location>
        <begin position="10"/>
        <end position="30"/>
    </location>
</feature>
<reference evidence="2" key="1">
    <citation type="submission" date="2021-06" db="EMBL/GenBank/DDBJ databases">
        <authorList>
            <person name="Kallberg Y."/>
            <person name="Tangrot J."/>
            <person name="Rosling A."/>
        </authorList>
    </citation>
    <scope>NUCLEOTIDE SEQUENCE</scope>
    <source>
        <strain evidence="2">MA453B</strain>
    </source>
</reference>
<name>A0A9N9JTK3_9GLOM</name>
<evidence type="ECO:0000313" key="2">
    <source>
        <dbReference type="EMBL" id="CAG8796586.1"/>
    </source>
</evidence>
<proteinExistence type="predicted"/>
<feature type="compositionally biased region" description="Polar residues" evidence="1">
    <location>
        <begin position="86"/>
        <end position="103"/>
    </location>
</feature>
<dbReference type="EMBL" id="CAJVPY010031446">
    <property type="protein sequence ID" value="CAG8796586.1"/>
    <property type="molecule type" value="Genomic_DNA"/>
</dbReference>
<dbReference type="AlphaFoldDB" id="A0A9N9JTK3"/>
<organism evidence="2 3">
    <name type="scientific">Dentiscutata erythropus</name>
    <dbReference type="NCBI Taxonomy" id="1348616"/>
    <lineage>
        <taxon>Eukaryota</taxon>
        <taxon>Fungi</taxon>
        <taxon>Fungi incertae sedis</taxon>
        <taxon>Mucoromycota</taxon>
        <taxon>Glomeromycotina</taxon>
        <taxon>Glomeromycetes</taxon>
        <taxon>Diversisporales</taxon>
        <taxon>Gigasporaceae</taxon>
        <taxon>Dentiscutata</taxon>
    </lineage>
</organism>
<feature type="compositionally biased region" description="Acidic residues" evidence="1">
    <location>
        <begin position="135"/>
        <end position="150"/>
    </location>
</feature>
<keyword evidence="3" id="KW-1185">Reference proteome</keyword>
<comment type="caution">
    <text evidence="2">The sequence shown here is derived from an EMBL/GenBank/DDBJ whole genome shotgun (WGS) entry which is preliminary data.</text>
</comment>
<gene>
    <name evidence="2" type="ORF">DERYTH_LOCUS22513</name>
</gene>
<dbReference type="Proteomes" id="UP000789405">
    <property type="component" value="Unassembled WGS sequence"/>
</dbReference>
<sequence>AYYRNLFHRNQYQPRLTSNPGQTTATSSSSHQLPEIRFLAAVLPTSRAATFTSSVVAVTSVAASSVAAVRSVAASSDIPGGDKADSTNNLPEQITETTSNQPLLVNDVGLENREASDEDELSDSTWLPVEFSEPSTEESTEESSEESSDE</sequence>
<feature type="non-terminal residue" evidence="2">
    <location>
        <position position="1"/>
    </location>
</feature>
<protein>
    <submittedName>
        <fullName evidence="2">24119_t:CDS:1</fullName>
    </submittedName>
</protein>
<feature type="region of interest" description="Disordered" evidence="1">
    <location>
        <begin position="73"/>
        <end position="150"/>
    </location>
</feature>
<evidence type="ECO:0000313" key="3">
    <source>
        <dbReference type="Proteomes" id="UP000789405"/>
    </source>
</evidence>
<accession>A0A9N9JTK3</accession>
<feature type="non-terminal residue" evidence="2">
    <location>
        <position position="150"/>
    </location>
</feature>
<evidence type="ECO:0000256" key="1">
    <source>
        <dbReference type="SAM" id="MobiDB-lite"/>
    </source>
</evidence>